<dbReference type="EMBL" id="JAOPGA020001121">
    <property type="protein sequence ID" value="KAL0485221.1"/>
    <property type="molecule type" value="Genomic_DNA"/>
</dbReference>
<dbReference type="Pfam" id="PF24671">
    <property type="entry name" value="DRC7_C"/>
    <property type="match status" value="1"/>
</dbReference>
<comment type="caution">
    <text evidence="8">The sequence shown here is derived from an EMBL/GenBank/DDBJ whole genome shotgun (WGS) entry which is preliminary data.</text>
</comment>
<dbReference type="GO" id="GO:0005856">
    <property type="term" value="C:cytoskeleton"/>
    <property type="evidence" value="ECO:0007669"/>
    <property type="project" value="UniProtKB-SubCell"/>
</dbReference>
<accession>A0AAW2Z7V1</accession>
<gene>
    <name evidence="8" type="ORF">AKO1_004274</name>
</gene>
<proteinExistence type="predicted"/>
<dbReference type="InterPro" id="IPR056292">
    <property type="entry name" value="DRC7_C"/>
</dbReference>
<feature type="domain" description="Dynein regulatory complex subunit 7 C-terminal" evidence="7">
    <location>
        <begin position="192"/>
        <end position="292"/>
    </location>
</feature>
<keyword evidence="3" id="KW-0206">Cytoskeleton</keyword>
<protein>
    <submittedName>
        <fullName evidence="8">Uncharacterized protein</fullName>
    </submittedName>
</protein>
<evidence type="ECO:0000256" key="2">
    <source>
        <dbReference type="ARBA" id="ARBA00022490"/>
    </source>
</evidence>
<keyword evidence="4" id="KW-0175">Coiled coil</keyword>
<evidence type="ECO:0000313" key="9">
    <source>
        <dbReference type="Proteomes" id="UP001431209"/>
    </source>
</evidence>
<dbReference type="InterPro" id="IPR056291">
    <property type="entry name" value="MORN_DRC7"/>
</dbReference>
<evidence type="ECO:0000313" key="8">
    <source>
        <dbReference type="EMBL" id="KAL0485221.1"/>
    </source>
</evidence>
<organism evidence="8 9">
    <name type="scientific">Acrasis kona</name>
    <dbReference type="NCBI Taxonomy" id="1008807"/>
    <lineage>
        <taxon>Eukaryota</taxon>
        <taxon>Discoba</taxon>
        <taxon>Heterolobosea</taxon>
        <taxon>Tetramitia</taxon>
        <taxon>Eutetramitia</taxon>
        <taxon>Acrasidae</taxon>
        <taxon>Acrasis</taxon>
    </lineage>
</organism>
<feature type="coiled-coil region" evidence="4">
    <location>
        <begin position="217"/>
        <end position="282"/>
    </location>
</feature>
<dbReference type="Pfam" id="PF24667">
    <property type="entry name" value="MORN_DRC7"/>
    <property type="match status" value="1"/>
</dbReference>
<dbReference type="InterPro" id="IPR033551">
    <property type="entry name" value="DRC7/lobo"/>
</dbReference>
<feature type="non-terminal residue" evidence="8">
    <location>
        <position position="299"/>
    </location>
</feature>
<dbReference type="PANTHER" id="PTHR35249:SF2">
    <property type="entry name" value="DYNEIN REGULATORY COMPLEX SUBUNIT 7"/>
    <property type="match status" value="1"/>
</dbReference>
<dbReference type="AlphaFoldDB" id="A0AAW2Z7V1"/>
<evidence type="ECO:0000259" key="7">
    <source>
        <dbReference type="Pfam" id="PF24671"/>
    </source>
</evidence>
<keyword evidence="2" id="KW-0963">Cytoplasm</keyword>
<evidence type="ECO:0000256" key="3">
    <source>
        <dbReference type="ARBA" id="ARBA00023212"/>
    </source>
</evidence>
<evidence type="ECO:0000256" key="1">
    <source>
        <dbReference type="ARBA" id="ARBA00004245"/>
    </source>
</evidence>
<feature type="region of interest" description="Disordered" evidence="5">
    <location>
        <begin position="1"/>
        <end position="21"/>
    </location>
</feature>
<name>A0AAW2Z7V1_9EUKA</name>
<dbReference type="PANTHER" id="PTHR35249">
    <property type="entry name" value="DYNEIN REGULATORY COMPLEX SUBUNIT 7"/>
    <property type="match status" value="1"/>
</dbReference>
<dbReference type="Proteomes" id="UP001431209">
    <property type="component" value="Unassembled WGS sequence"/>
</dbReference>
<comment type="subcellular location">
    <subcellularLocation>
        <location evidence="1">Cytoplasm</location>
        <location evidence="1">Cytoskeleton</location>
    </subcellularLocation>
</comment>
<dbReference type="GO" id="GO:0048870">
    <property type="term" value="P:cell motility"/>
    <property type="evidence" value="ECO:0007669"/>
    <property type="project" value="TreeGrafter"/>
</dbReference>
<evidence type="ECO:0000256" key="5">
    <source>
        <dbReference type="SAM" id="MobiDB-lite"/>
    </source>
</evidence>
<feature type="domain" description="Dynein regulatory complex subunit 7 MORN" evidence="6">
    <location>
        <begin position="20"/>
        <end position="144"/>
    </location>
</feature>
<evidence type="ECO:0000256" key="4">
    <source>
        <dbReference type="SAM" id="Coils"/>
    </source>
</evidence>
<keyword evidence="9" id="KW-1185">Reference proteome</keyword>
<dbReference type="GO" id="GO:0031514">
    <property type="term" value="C:motile cilium"/>
    <property type="evidence" value="ECO:0007669"/>
    <property type="project" value="TreeGrafter"/>
</dbReference>
<evidence type="ECO:0000259" key="6">
    <source>
        <dbReference type="Pfam" id="PF24667"/>
    </source>
</evidence>
<reference evidence="8 9" key="1">
    <citation type="submission" date="2024-03" db="EMBL/GenBank/DDBJ databases">
        <title>The Acrasis kona genome and developmental transcriptomes reveal deep origins of eukaryotic multicellular pathways.</title>
        <authorList>
            <person name="Sheikh S."/>
            <person name="Fu C.-J."/>
            <person name="Brown M.W."/>
            <person name="Baldauf S.L."/>
        </authorList>
    </citation>
    <scope>NUCLEOTIDE SEQUENCE [LARGE SCALE GENOMIC DNA]</scope>
    <source>
        <strain evidence="8 9">ATCC MYA-3509</strain>
    </source>
</reference>
<sequence length="299" mass="35388">MSELHSKSANHDAANDNELNNEHFIDQIVKMTEKFERNREKPANEDVAKRTFYVEKKSIRLEYHYGDGKITRAAREYSKNGEFTTEAHDHYTKQPKIVETIEEFCALIQSEKECQNLVLESNKEINLICARRRAEENKFDFTTSIYDTLRNRPTEKELAEMEARERELAARLGHKKDILNSLIGDKEIASITDAENIYNSALKSFKDQLMLRIKIIDDRLQKEKINLTRRRNNYQKNTDNSDRNEEYIQFIQDTVFKINILKERAEEHNRNAATKFNELKYQLRNDPRLAPWLNKINLD</sequence>